<feature type="transmembrane region" description="Helical" evidence="2">
    <location>
        <begin position="36"/>
        <end position="55"/>
    </location>
</feature>
<feature type="compositionally biased region" description="Polar residues" evidence="1">
    <location>
        <begin position="7"/>
        <end position="24"/>
    </location>
</feature>
<gene>
    <name evidence="3" type="ORF">BHM03_00005912</name>
</gene>
<feature type="transmembrane region" description="Helical" evidence="2">
    <location>
        <begin position="135"/>
        <end position="157"/>
    </location>
</feature>
<sequence>MVAQIVGPQSATTDRGEESTLTTESWSGAIDSVTEASIATILFVVSLICYAGAVAPRDPHPVASLLRRLFASTRSCDLCGPRCTTRLSHGGSTAPSSSQTGPVTCVVFMALTAFLAGVYIFYLRRSTVADSSTKYFYEIAGAIALLVPADVSFVLLLQPPRS</sequence>
<dbReference type="EMBL" id="KV875553">
    <property type="protein sequence ID" value="RZR71571.1"/>
    <property type="molecule type" value="Genomic_DNA"/>
</dbReference>
<keyword evidence="2" id="KW-1133">Transmembrane helix</keyword>
<feature type="transmembrane region" description="Helical" evidence="2">
    <location>
        <begin position="101"/>
        <end position="123"/>
    </location>
</feature>
<name>A0A444EHS2_ENSVE</name>
<proteinExistence type="predicted"/>
<evidence type="ECO:0000256" key="2">
    <source>
        <dbReference type="SAM" id="Phobius"/>
    </source>
</evidence>
<keyword evidence="2" id="KW-0472">Membrane</keyword>
<evidence type="ECO:0000256" key="1">
    <source>
        <dbReference type="SAM" id="MobiDB-lite"/>
    </source>
</evidence>
<accession>A0A444EHS2</accession>
<dbReference type="AlphaFoldDB" id="A0A444EHS2"/>
<organism evidence="3">
    <name type="scientific">Ensete ventricosum</name>
    <name type="common">Abyssinian banana</name>
    <name type="synonym">Musa ensete</name>
    <dbReference type="NCBI Taxonomy" id="4639"/>
    <lineage>
        <taxon>Eukaryota</taxon>
        <taxon>Viridiplantae</taxon>
        <taxon>Streptophyta</taxon>
        <taxon>Embryophyta</taxon>
        <taxon>Tracheophyta</taxon>
        <taxon>Spermatophyta</taxon>
        <taxon>Magnoliopsida</taxon>
        <taxon>Liliopsida</taxon>
        <taxon>Zingiberales</taxon>
        <taxon>Musaceae</taxon>
        <taxon>Ensete</taxon>
    </lineage>
</organism>
<keyword evidence="2" id="KW-0812">Transmembrane</keyword>
<feature type="region of interest" description="Disordered" evidence="1">
    <location>
        <begin position="1"/>
        <end position="24"/>
    </location>
</feature>
<reference evidence="3" key="1">
    <citation type="journal article" date="2018" name="Data Brief">
        <title>Genome sequence data from 17 accessions of Ensete ventricosum, a staple food crop for millions in Ethiopia.</title>
        <authorList>
            <person name="Yemataw Z."/>
            <person name="Muzemil S."/>
            <person name="Ambachew D."/>
            <person name="Tripathi L."/>
            <person name="Tesfaye K."/>
            <person name="Chala A."/>
            <person name="Farbos A."/>
            <person name="O'Neill P."/>
            <person name="Moore K."/>
            <person name="Grant M."/>
            <person name="Studholme D.J."/>
        </authorList>
    </citation>
    <scope>NUCLEOTIDE SEQUENCE [LARGE SCALE GENOMIC DNA]</scope>
    <source>
        <tissue evidence="3">Leaf</tissue>
    </source>
</reference>
<protein>
    <submittedName>
        <fullName evidence="3">Uncharacterized protein</fullName>
    </submittedName>
</protein>
<evidence type="ECO:0000313" key="3">
    <source>
        <dbReference type="EMBL" id="RZR71571.1"/>
    </source>
</evidence>
<dbReference type="Proteomes" id="UP000290560">
    <property type="component" value="Unassembled WGS sequence"/>
</dbReference>